<evidence type="ECO:0000256" key="4">
    <source>
        <dbReference type="ARBA" id="ARBA00023125"/>
    </source>
</evidence>
<comment type="activity regulation">
    <text evidence="6">Negatively regulated by the anti-sigma-I factor RsgI.</text>
</comment>
<name>A0A069RF76_PEPLI</name>
<dbReference type="eggNOG" id="COG1191">
    <property type="taxonomic scope" value="Bacteria"/>
</dbReference>
<evidence type="ECO:0000313" key="8">
    <source>
        <dbReference type="Proteomes" id="UP000027946"/>
    </source>
</evidence>
<feature type="short sequence motif" description="Polymerase core binding" evidence="6">
    <location>
        <begin position="59"/>
        <end position="72"/>
    </location>
</feature>
<keyword evidence="3 6" id="KW-0731">Sigma factor</keyword>
<proteinExistence type="inferred from homology"/>
<dbReference type="NCBIfam" id="TIGR02895">
    <property type="entry name" value="spore_sigI"/>
    <property type="match status" value="1"/>
</dbReference>
<organism evidence="7 8">
    <name type="scientific">Peptoclostridium litorale DSM 5388</name>
    <dbReference type="NCBI Taxonomy" id="1121324"/>
    <lineage>
        <taxon>Bacteria</taxon>
        <taxon>Bacillati</taxon>
        <taxon>Bacillota</taxon>
        <taxon>Clostridia</taxon>
        <taxon>Peptostreptococcales</taxon>
        <taxon>Peptoclostridiaceae</taxon>
        <taxon>Peptoclostridium</taxon>
    </lineage>
</organism>
<reference evidence="7 8" key="1">
    <citation type="submission" date="2014-03" db="EMBL/GenBank/DDBJ databases">
        <title>Genome sequence of Clostridium litorale W6, DSM 5388.</title>
        <authorList>
            <person name="Poehlein A."/>
            <person name="Jagirdar A."/>
            <person name="Khonsari B."/>
            <person name="Chibani C.M."/>
            <person name="Gutierrez Gutierrez D.A."/>
            <person name="Davydova E."/>
            <person name="Alghaithi H.S."/>
            <person name="Nair K.P."/>
            <person name="Dhamotharan K."/>
            <person name="Chandran L."/>
            <person name="G W."/>
            <person name="Daniel R."/>
        </authorList>
    </citation>
    <scope>NUCLEOTIDE SEQUENCE [LARGE SCALE GENOMIC DNA]</scope>
    <source>
        <strain evidence="7 8">W6</strain>
    </source>
</reference>
<sequence length="250" mass="28610">MKKFLNIFNKDKRTLEERVLEIKSGDARGREDLIEEYIPFVIKSISQITNRYIETENDEEYSIGLEAFNEAIDRYEQKRGAFISFARLIIKSRLIDNGRKRKLDTVAIESEDGDDNIIDNVARVEDFTNDIEAREEIDGFEKKLLEFGVSLQDLVEQSPKHLDARLRAIEAARFIVENEALKNDFYRKKAIPANRISAHMKISTRTLKRNRKFIIAAAIALDSDEGIIRNYVVLVEGGVNIGIQGESAQG</sequence>
<dbReference type="EMBL" id="JJMM01000010">
    <property type="protein sequence ID" value="KDR95679.1"/>
    <property type="molecule type" value="Genomic_DNA"/>
</dbReference>
<dbReference type="GO" id="GO:0006352">
    <property type="term" value="P:DNA-templated transcription initiation"/>
    <property type="evidence" value="ECO:0007669"/>
    <property type="project" value="UniProtKB-UniRule"/>
</dbReference>
<comment type="caution">
    <text evidence="7">The sequence shown here is derived from an EMBL/GenBank/DDBJ whole genome shotgun (WGS) entry which is preliminary data.</text>
</comment>
<dbReference type="GO" id="GO:0005737">
    <property type="term" value="C:cytoplasm"/>
    <property type="evidence" value="ECO:0007669"/>
    <property type="project" value="UniProtKB-SubCell"/>
</dbReference>
<accession>A0A069RF76</accession>
<dbReference type="GO" id="GO:0003677">
    <property type="term" value="F:DNA binding"/>
    <property type="evidence" value="ECO:0007669"/>
    <property type="project" value="UniProtKB-UniRule"/>
</dbReference>
<dbReference type="NCBIfam" id="TIGR02937">
    <property type="entry name" value="sigma70-ECF"/>
    <property type="match status" value="1"/>
</dbReference>
<keyword evidence="5 6" id="KW-0804">Transcription</keyword>
<evidence type="ECO:0000256" key="5">
    <source>
        <dbReference type="ARBA" id="ARBA00023163"/>
    </source>
</evidence>
<gene>
    <name evidence="6 7" type="primary">sigI</name>
    <name evidence="7" type="ORF">CLIT_10c04060</name>
</gene>
<keyword evidence="4 6" id="KW-0238">DNA-binding</keyword>
<evidence type="ECO:0000256" key="2">
    <source>
        <dbReference type="ARBA" id="ARBA00023015"/>
    </source>
</evidence>
<evidence type="ECO:0000313" key="7">
    <source>
        <dbReference type="EMBL" id="KDR95679.1"/>
    </source>
</evidence>
<dbReference type="AlphaFoldDB" id="A0A069RF76"/>
<keyword evidence="2 6" id="KW-0805">Transcription regulation</keyword>
<dbReference type="HAMAP" id="MF_02064">
    <property type="entry name" value="Sigma70_SigI"/>
    <property type="match status" value="1"/>
</dbReference>
<protein>
    <recommendedName>
        <fullName evidence="6">RNA polymerase sigma factor SigI</fullName>
    </recommendedName>
</protein>
<feature type="DNA-binding region" description="H-T-H motif" evidence="6">
    <location>
        <begin position="193"/>
        <end position="212"/>
    </location>
</feature>
<dbReference type="GO" id="GO:0016987">
    <property type="term" value="F:sigma factor activity"/>
    <property type="evidence" value="ECO:0007669"/>
    <property type="project" value="UniProtKB-UniRule"/>
</dbReference>
<dbReference type="InterPro" id="IPR013325">
    <property type="entry name" value="RNA_pol_sigma_r2"/>
</dbReference>
<dbReference type="InterPro" id="IPR014244">
    <property type="entry name" value="RNA_pol_sigma-I"/>
</dbReference>
<comment type="similarity">
    <text evidence="6">Belongs to the sigma-70 factor family. SigI subfamily.</text>
</comment>
<evidence type="ECO:0000256" key="6">
    <source>
        <dbReference type="HAMAP-Rule" id="MF_02064"/>
    </source>
</evidence>
<keyword evidence="6" id="KW-0346">Stress response</keyword>
<dbReference type="RefSeq" id="WP_052636072.1">
    <property type="nucleotide sequence ID" value="NZ_FSRH01000006.1"/>
</dbReference>
<comment type="function">
    <text evidence="6">Sigma factors are initiation factors that promote the attachment of RNA polymerase to specific initiation sites and are then released.</text>
</comment>
<keyword evidence="8" id="KW-1185">Reference proteome</keyword>
<dbReference type="Proteomes" id="UP000027946">
    <property type="component" value="Unassembled WGS sequence"/>
</dbReference>
<dbReference type="SUPFAM" id="SSF88946">
    <property type="entry name" value="Sigma2 domain of RNA polymerase sigma factors"/>
    <property type="match status" value="1"/>
</dbReference>
<comment type="subcellular location">
    <subcellularLocation>
        <location evidence="6">Cytoplasm</location>
    </subcellularLocation>
</comment>
<evidence type="ECO:0000256" key="1">
    <source>
        <dbReference type="ARBA" id="ARBA00022490"/>
    </source>
</evidence>
<dbReference type="OrthoDB" id="3190733at2"/>
<keyword evidence="1 6" id="KW-0963">Cytoplasm</keyword>
<dbReference type="Gene3D" id="1.10.1740.10">
    <property type="match status" value="1"/>
</dbReference>
<dbReference type="STRING" id="1121324.CLIT_10c04060"/>
<evidence type="ECO:0000256" key="3">
    <source>
        <dbReference type="ARBA" id="ARBA00023082"/>
    </source>
</evidence>
<comment type="subunit">
    <text evidence="6">Interacts with RsgI.</text>
</comment>
<dbReference type="InterPro" id="IPR014284">
    <property type="entry name" value="RNA_pol_sigma-70_dom"/>
</dbReference>
<dbReference type="PIRSF" id="PIRSF038953">
    <property type="entry name" value="SigI"/>
    <property type="match status" value="1"/>
</dbReference>